<keyword evidence="1" id="KW-0732">Signal</keyword>
<dbReference type="AlphaFoldDB" id="A0AB38XNP8"/>
<feature type="signal peptide" evidence="1">
    <location>
        <begin position="1"/>
        <end position="31"/>
    </location>
</feature>
<evidence type="ECO:0000313" key="3">
    <source>
        <dbReference type="Proteomes" id="UP001211044"/>
    </source>
</evidence>
<dbReference type="EMBL" id="CP116394">
    <property type="protein sequence ID" value="WCE45908.1"/>
    <property type="molecule type" value="Genomic_DNA"/>
</dbReference>
<protein>
    <recommendedName>
        <fullName evidence="4">Carboxypeptidase regulatory-like domain-containing protein</fullName>
    </recommendedName>
</protein>
<dbReference type="Proteomes" id="UP001211044">
    <property type="component" value="Chromosome"/>
</dbReference>
<accession>A0AB38XNP8</accession>
<dbReference type="KEGG" id="wne:PIG85_09730"/>
<dbReference type="RefSeq" id="WP_004808154.1">
    <property type="nucleotide sequence ID" value="NZ_CP116394.1"/>
</dbReference>
<feature type="chain" id="PRO_5044244019" description="Carboxypeptidase regulatory-like domain-containing protein" evidence="1">
    <location>
        <begin position="32"/>
        <end position="62"/>
    </location>
</feature>
<evidence type="ECO:0000256" key="1">
    <source>
        <dbReference type="SAM" id="SignalP"/>
    </source>
</evidence>
<sequence length="62" mass="6151">MKSSVFVLRGVVVAALLSLAMVLGIVPQAMADGETIDSAGTAVGQVDAEAGTYSARGLVASK</sequence>
<name>A0AB38XNP8_9ACTO</name>
<evidence type="ECO:0008006" key="4">
    <source>
        <dbReference type="Google" id="ProtNLM"/>
    </source>
</evidence>
<evidence type="ECO:0000313" key="2">
    <source>
        <dbReference type="EMBL" id="WCE45908.1"/>
    </source>
</evidence>
<proteinExistence type="predicted"/>
<reference evidence="2" key="1">
    <citation type="submission" date="2023-01" db="EMBL/GenBank/DDBJ databases">
        <title>Comparative Genomic Analysis of the Clinically-Derived Winkia Strain NY0527 Provides Evidence into the Taxonomic Reassignment of Winkia neuii and Characterizes Their Virulence Traits.</title>
        <authorList>
            <person name="Cai X."/>
            <person name="Peng Y."/>
            <person name="Li M."/>
            <person name="Qiu Y."/>
            <person name="Wang Y."/>
            <person name="Xu L."/>
            <person name="Hou Q."/>
        </authorList>
    </citation>
    <scope>NUCLEOTIDE SEQUENCE</scope>
    <source>
        <strain evidence="2">NY0527</strain>
    </source>
</reference>
<organism evidence="2 3">
    <name type="scientific">Winkia neuii subsp. anitrata</name>
    <dbReference type="NCBI Taxonomy" id="29318"/>
    <lineage>
        <taxon>Bacteria</taxon>
        <taxon>Bacillati</taxon>
        <taxon>Actinomycetota</taxon>
        <taxon>Actinomycetes</taxon>
        <taxon>Actinomycetales</taxon>
        <taxon>Actinomycetaceae</taxon>
        <taxon>Winkia</taxon>
    </lineage>
</organism>
<gene>
    <name evidence="2" type="ORF">PIG85_09730</name>
</gene>